<dbReference type="SUPFAM" id="SSF53756">
    <property type="entry name" value="UDP-Glycosyltransferase/glycogen phosphorylase"/>
    <property type="match status" value="1"/>
</dbReference>
<dbReference type="Pfam" id="PF00534">
    <property type="entry name" value="Glycos_transf_1"/>
    <property type="match status" value="1"/>
</dbReference>
<dbReference type="Gene3D" id="3.40.50.2000">
    <property type="entry name" value="Glycogen Phosphorylase B"/>
    <property type="match status" value="2"/>
</dbReference>
<evidence type="ECO:0000256" key="3">
    <source>
        <dbReference type="ARBA" id="ARBA00022679"/>
    </source>
</evidence>
<evidence type="ECO:0000256" key="1">
    <source>
        <dbReference type="ARBA" id="ARBA00006739"/>
    </source>
</evidence>
<keyword evidence="3 7" id="KW-0808">Transferase</keyword>
<keyword evidence="2" id="KW-0328">Glycosyltransferase</keyword>
<protein>
    <submittedName>
        <fullName evidence="7">Glycosyltransferase, GT2 family</fullName>
    </submittedName>
</protein>
<dbReference type="PANTHER" id="PTHR43179">
    <property type="entry name" value="RHAMNOSYLTRANSFERASE WBBL"/>
    <property type="match status" value="1"/>
</dbReference>
<dbReference type="SUPFAM" id="SSF53448">
    <property type="entry name" value="Nucleotide-diphospho-sugar transferases"/>
    <property type="match status" value="1"/>
</dbReference>
<dbReference type="InterPro" id="IPR001296">
    <property type="entry name" value="Glyco_trans_1"/>
</dbReference>
<feature type="domain" description="Glycosyl transferase family 1" evidence="4">
    <location>
        <begin position="502"/>
        <end position="658"/>
    </location>
</feature>
<dbReference type="Gene3D" id="3.90.550.10">
    <property type="entry name" value="Spore Coat Polysaccharide Biosynthesis Protein SpsA, Chain A"/>
    <property type="match status" value="1"/>
</dbReference>
<accession>A0A1M4ZNS6</accession>
<name>A0A1M4ZNS6_9BACE</name>
<dbReference type="InterPro" id="IPR029044">
    <property type="entry name" value="Nucleotide-diphossugar_trans"/>
</dbReference>
<dbReference type="PANTHER" id="PTHR43179:SF12">
    <property type="entry name" value="GALACTOFURANOSYLTRANSFERASE GLFT2"/>
    <property type="match status" value="1"/>
</dbReference>
<keyword evidence="8" id="KW-1185">Reference proteome</keyword>
<dbReference type="RefSeq" id="WP_073349746.1">
    <property type="nucleotide sequence ID" value="NZ_FQVD01000013.1"/>
</dbReference>
<feature type="domain" description="Glycosyltransferase 2-like" evidence="5">
    <location>
        <begin position="5"/>
        <end position="181"/>
    </location>
</feature>
<evidence type="ECO:0000313" key="8">
    <source>
        <dbReference type="Proteomes" id="UP000184436"/>
    </source>
</evidence>
<dbReference type="Proteomes" id="UP000184436">
    <property type="component" value="Unassembled WGS sequence"/>
</dbReference>
<dbReference type="GO" id="GO:0016757">
    <property type="term" value="F:glycosyltransferase activity"/>
    <property type="evidence" value="ECO:0007669"/>
    <property type="project" value="UniProtKB-KW"/>
</dbReference>
<reference evidence="7 8" key="1">
    <citation type="submission" date="2016-11" db="EMBL/GenBank/DDBJ databases">
        <authorList>
            <person name="Jaros S."/>
            <person name="Januszkiewicz K."/>
            <person name="Wedrychowicz H."/>
        </authorList>
    </citation>
    <scope>NUCLEOTIDE SEQUENCE [LARGE SCALE GENOMIC DNA]</scope>
    <source>
        <strain evidence="7 8">DSM 26883</strain>
    </source>
</reference>
<dbReference type="InterPro" id="IPR001173">
    <property type="entry name" value="Glyco_trans_2-like"/>
</dbReference>
<dbReference type="AlphaFoldDB" id="A0A1M4ZNS6"/>
<comment type="similarity">
    <text evidence="1">Belongs to the glycosyltransferase 2 family.</text>
</comment>
<evidence type="ECO:0000259" key="4">
    <source>
        <dbReference type="Pfam" id="PF00534"/>
    </source>
</evidence>
<evidence type="ECO:0000313" key="7">
    <source>
        <dbReference type="EMBL" id="SHF19699.1"/>
    </source>
</evidence>
<dbReference type="Pfam" id="PF13439">
    <property type="entry name" value="Glyco_transf_4"/>
    <property type="match status" value="1"/>
</dbReference>
<dbReference type="STRING" id="871325.SAMN05444349_11331"/>
<sequence>MDVDIVVPIYNAFDFVKKCIETVVEYTDLTKHTLLLINDKSTDKRILPLLNSFIENNKALNIKLIDNKENRGFVGTVNIGMQYSQHDVILLNSDTEVTKNWLLKIQNCAYSKSAVATVTPLSNNATLASVPDFLSENVLPPNITVDEYAEIVEKCSMNLFPEIPTAHGFCMYIKREAIDDIGFFDEKTFGKGYGEENDFSYRCLQGGYRHLLCDNTYIYHKGSQSFSQEKNELINSHLQILKEKYPSCFANTESFVQQNPILEIQQNVRYGVELYSKKNILIIIHEFKTIKEKNIGGTTLHIYDLIENMRDEFNFHIVYYSIDEFKYYVSSYFSSDKITNILSQTYSPYTTLNLYNDAFKKDIEKLLSVLRIDLIHIHHLKNMYLDIFQVAEEKNISIIYTLHDFYSLCPSIKLFNKETFLCDYTNSKGCSSCISQNFRQNVNFIPLWRKEFYKSLQIAQKIIVPSFSTKKIILNIYKDIEIDVIGHGYDKIDKKKDYNYSNKKIQKRFNIAFIGGISEEKGLKYLEGVILEAQKSDITIHLFGMAGNKRYNISTRNYIFHGPYMQKDLPNLLLENDIKLICLMSMWPETYSYTLSESLISEIPVITFDLGAIAERVKAIDAGWILPINSTSKDIFKLIRAIKSDHSEEYKKKIENIKHYLKGMKSTKDMANEYADLYNKLISRFPISHLDPNEIQSKLEFYKKSRELHPLKIKQMMEEKEYKLVKNNIKNPISLKQAFKEVQDYRNTYTDSKWRNKILLKFIWYRFLYINPCRWIWK</sequence>
<dbReference type="OrthoDB" id="9771846at2"/>
<evidence type="ECO:0000259" key="6">
    <source>
        <dbReference type="Pfam" id="PF13439"/>
    </source>
</evidence>
<evidence type="ECO:0000256" key="2">
    <source>
        <dbReference type="ARBA" id="ARBA00022676"/>
    </source>
</evidence>
<dbReference type="EMBL" id="FQVD01000013">
    <property type="protein sequence ID" value="SHF19699.1"/>
    <property type="molecule type" value="Genomic_DNA"/>
</dbReference>
<evidence type="ECO:0000259" key="5">
    <source>
        <dbReference type="Pfam" id="PF00535"/>
    </source>
</evidence>
<dbReference type="Pfam" id="PF00535">
    <property type="entry name" value="Glycos_transf_2"/>
    <property type="match status" value="1"/>
</dbReference>
<gene>
    <name evidence="7" type="ORF">SAMN05444349_11331</name>
</gene>
<feature type="domain" description="Glycosyltransferase subfamily 4-like N-terminal" evidence="6">
    <location>
        <begin position="295"/>
        <end position="490"/>
    </location>
</feature>
<organism evidence="7 8">
    <name type="scientific">Bacteroides faecichinchillae</name>
    <dbReference type="NCBI Taxonomy" id="871325"/>
    <lineage>
        <taxon>Bacteria</taxon>
        <taxon>Pseudomonadati</taxon>
        <taxon>Bacteroidota</taxon>
        <taxon>Bacteroidia</taxon>
        <taxon>Bacteroidales</taxon>
        <taxon>Bacteroidaceae</taxon>
        <taxon>Bacteroides</taxon>
    </lineage>
</organism>
<proteinExistence type="inferred from homology"/>
<dbReference type="InterPro" id="IPR028098">
    <property type="entry name" value="Glyco_trans_4-like_N"/>
</dbReference>